<gene>
    <name evidence="2" type="ORF">WOLCODRAFT_97901</name>
</gene>
<dbReference type="GO" id="GO:0016020">
    <property type="term" value="C:membrane"/>
    <property type="evidence" value="ECO:0007669"/>
    <property type="project" value="TreeGrafter"/>
</dbReference>
<evidence type="ECO:0000313" key="3">
    <source>
        <dbReference type="Proteomes" id="UP000218811"/>
    </source>
</evidence>
<dbReference type="InterPro" id="IPR029058">
    <property type="entry name" value="AB_hydrolase_fold"/>
</dbReference>
<dbReference type="SUPFAM" id="SSF53474">
    <property type="entry name" value="alpha/beta-Hydrolases"/>
    <property type="match status" value="1"/>
</dbReference>
<sequence>MVGLPLALWIYKCLMMVIFQRKIIYMGYAPPGARTEELHASLLPREIRCMEVCLESEKHVRLHGIIIHQDALDCSARDPDVVIVYLQGNAGNPLARIPVFEKLLSGLSQSQQSPKNSTLSVHIIAVAPRSYWKSSSRTPTERSLIADYHRVLSYAVERYPKSTIVLYGHSLGGAIAVCLASHLSSTDYPTVQGLVLENPFASIPDMVQALYPQRWLPYRYLGHLAFDKWNAVAAMQSAKGGTDSLLSRLSRDMLVLLSEKDEIVPPTMGEEIYRARESTRHQGTNYRSAERGQRRLVMVRGALHEQAWMHRQWVNEMTAYVHQVRARKDW</sequence>
<dbReference type="Proteomes" id="UP000218811">
    <property type="component" value="Unassembled WGS sequence"/>
</dbReference>
<reference evidence="2 3" key="1">
    <citation type="journal article" date="2012" name="Science">
        <title>The Paleozoic origin of enzymatic lignin decomposition reconstructed from 31 fungal genomes.</title>
        <authorList>
            <person name="Floudas D."/>
            <person name="Binder M."/>
            <person name="Riley R."/>
            <person name="Barry K."/>
            <person name="Blanchette R.A."/>
            <person name="Henrissat B."/>
            <person name="Martinez A.T."/>
            <person name="Otillar R."/>
            <person name="Spatafora J.W."/>
            <person name="Yadav J.S."/>
            <person name="Aerts A."/>
            <person name="Benoit I."/>
            <person name="Boyd A."/>
            <person name="Carlson A."/>
            <person name="Copeland A."/>
            <person name="Coutinho P.M."/>
            <person name="de Vries R.P."/>
            <person name="Ferreira P."/>
            <person name="Findley K."/>
            <person name="Foster B."/>
            <person name="Gaskell J."/>
            <person name="Glotzer D."/>
            <person name="Gorecki P."/>
            <person name="Heitman J."/>
            <person name="Hesse C."/>
            <person name="Hori C."/>
            <person name="Igarashi K."/>
            <person name="Jurgens J.A."/>
            <person name="Kallen N."/>
            <person name="Kersten P."/>
            <person name="Kohler A."/>
            <person name="Kuees U."/>
            <person name="Kumar T.K.A."/>
            <person name="Kuo A."/>
            <person name="LaButti K."/>
            <person name="Larrondo L.F."/>
            <person name="Lindquist E."/>
            <person name="Ling A."/>
            <person name="Lombard V."/>
            <person name="Lucas S."/>
            <person name="Lundell T."/>
            <person name="Martin R."/>
            <person name="McLaughlin D.J."/>
            <person name="Morgenstern I."/>
            <person name="Morin E."/>
            <person name="Murat C."/>
            <person name="Nagy L.G."/>
            <person name="Nolan M."/>
            <person name="Ohm R.A."/>
            <person name="Patyshakuliyeva A."/>
            <person name="Rokas A."/>
            <person name="Ruiz-Duenas F.J."/>
            <person name="Sabat G."/>
            <person name="Salamov A."/>
            <person name="Samejima M."/>
            <person name="Schmutz J."/>
            <person name="Slot J.C."/>
            <person name="St John F."/>
            <person name="Stenlid J."/>
            <person name="Sun H."/>
            <person name="Sun S."/>
            <person name="Syed K."/>
            <person name="Tsang A."/>
            <person name="Wiebenga A."/>
            <person name="Young D."/>
            <person name="Pisabarro A."/>
            <person name="Eastwood D.C."/>
            <person name="Martin F."/>
            <person name="Cullen D."/>
            <person name="Grigoriev I.V."/>
            <person name="Hibbett D.S."/>
        </authorList>
    </citation>
    <scope>NUCLEOTIDE SEQUENCE [LARGE SCALE GENOMIC DNA]</scope>
    <source>
        <strain evidence="2 3">MD-104</strain>
    </source>
</reference>
<dbReference type="STRING" id="742152.A0A2H3JCC3"/>
<dbReference type="EMBL" id="KB468053">
    <property type="protein sequence ID" value="PCH39846.1"/>
    <property type="molecule type" value="Genomic_DNA"/>
</dbReference>
<keyword evidence="2" id="KW-0378">Hydrolase</keyword>
<dbReference type="Pfam" id="PF12146">
    <property type="entry name" value="Hydrolase_4"/>
    <property type="match status" value="1"/>
</dbReference>
<accession>A0A2H3JCC3</accession>
<dbReference type="GO" id="GO:0008474">
    <property type="term" value="F:palmitoyl-(protein) hydrolase activity"/>
    <property type="evidence" value="ECO:0007669"/>
    <property type="project" value="TreeGrafter"/>
</dbReference>
<dbReference type="InterPro" id="IPR022742">
    <property type="entry name" value="Hydrolase_4"/>
</dbReference>
<feature type="domain" description="Serine aminopeptidase S33" evidence="1">
    <location>
        <begin position="140"/>
        <end position="212"/>
    </location>
</feature>
<dbReference type="PANTHER" id="PTHR12277:SF64">
    <property type="entry name" value="SUPERFAMILY HYDROLASE, PUTATIVE (AFU_ORTHOLOGUE AFUA_3G01760)-RELATED"/>
    <property type="match status" value="1"/>
</dbReference>
<proteinExistence type="predicted"/>
<dbReference type="OrthoDB" id="10249433at2759"/>
<dbReference type="PANTHER" id="PTHR12277">
    <property type="entry name" value="ALPHA/BETA HYDROLASE DOMAIN-CONTAINING PROTEIN"/>
    <property type="match status" value="1"/>
</dbReference>
<evidence type="ECO:0000313" key="2">
    <source>
        <dbReference type="EMBL" id="PCH39846.1"/>
    </source>
</evidence>
<organism evidence="2 3">
    <name type="scientific">Wolfiporia cocos (strain MD-104)</name>
    <name type="common">Brown rot fungus</name>
    <dbReference type="NCBI Taxonomy" id="742152"/>
    <lineage>
        <taxon>Eukaryota</taxon>
        <taxon>Fungi</taxon>
        <taxon>Dikarya</taxon>
        <taxon>Basidiomycota</taxon>
        <taxon>Agaricomycotina</taxon>
        <taxon>Agaricomycetes</taxon>
        <taxon>Polyporales</taxon>
        <taxon>Phaeolaceae</taxon>
        <taxon>Wolfiporia</taxon>
    </lineage>
</organism>
<keyword evidence="3" id="KW-1185">Reference proteome</keyword>
<dbReference type="Gene3D" id="3.40.50.1820">
    <property type="entry name" value="alpha/beta hydrolase"/>
    <property type="match status" value="1"/>
</dbReference>
<evidence type="ECO:0000259" key="1">
    <source>
        <dbReference type="Pfam" id="PF12146"/>
    </source>
</evidence>
<dbReference type="AlphaFoldDB" id="A0A2H3JCC3"/>
<protein>
    <submittedName>
        <fullName evidence="2">Alpha/beta-hydrolase</fullName>
    </submittedName>
</protein>
<dbReference type="OMA" id="CFWIVVM"/>
<name>A0A2H3JCC3_WOLCO</name>